<dbReference type="EMBL" id="JAVHUY010000066">
    <property type="protein sequence ID" value="MDQ7910943.1"/>
    <property type="molecule type" value="Genomic_DNA"/>
</dbReference>
<proteinExistence type="predicted"/>
<reference evidence="1 2" key="1">
    <citation type="submission" date="2023-08" db="EMBL/GenBank/DDBJ databases">
        <title>Phytohabitans sansha sp. nov., isolated from marine sediment.</title>
        <authorList>
            <person name="Zhao Y."/>
            <person name="Yi K."/>
        </authorList>
    </citation>
    <scope>NUCLEOTIDE SEQUENCE [LARGE SCALE GENOMIC DNA]</scope>
    <source>
        <strain evidence="1 2">ZYX-F-186</strain>
    </source>
</reference>
<keyword evidence="2" id="KW-1185">Reference proteome</keyword>
<organism evidence="1 2">
    <name type="scientific">Phytohabitans maris</name>
    <dbReference type="NCBI Taxonomy" id="3071409"/>
    <lineage>
        <taxon>Bacteria</taxon>
        <taxon>Bacillati</taxon>
        <taxon>Actinomycetota</taxon>
        <taxon>Actinomycetes</taxon>
        <taxon>Micromonosporales</taxon>
        <taxon>Micromonosporaceae</taxon>
    </lineage>
</organism>
<gene>
    <name evidence="1" type="ORF">RB614_41290</name>
</gene>
<accession>A0ABU0ZVI0</accession>
<evidence type="ECO:0000313" key="2">
    <source>
        <dbReference type="Proteomes" id="UP001230908"/>
    </source>
</evidence>
<name>A0ABU0ZVI0_9ACTN</name>
<comment type="caution">
    <text evidence="1">The sequence shown here is derived from an EMBL/GenBank/DDBJ whole genome shotgun (WGS) entry which is preliminary data.</text>
</comment>
<sequence length="54" mass="5986">MTLASDDGRRTWHLNFYGDRSDLYWETDTDFLPAWGPVPPGAPAGQVVGDAEYA</sequence>
<protein>
    <submittedName>
        <fullName evidence="1">Uncharacterized protein</fullName>
    </submittedName>
</protein>
<dbReference type="RefSeq" id="WP_308718177.1">
    <property type="nucleotide sequence ID" value="NZ_JAVHUY010000066.1"/>
</dbReference>
<dbReference type="Proteomes" id="UP001230908">
    <property type="component" value="Unassembled WGS sequence"/>
</dbReference>
<evidence type="ECO:0000313" key="1">
    <source>
        <dbReference type="EMBL" id="MDQ7910943.1"/>
    </source>
</evidence>